<feature type="domain" description="Histidine kinase" evidence="10">
    <location>
        <begin position="48"/>
        <end position="266"/>
    </location>
</feature>
<keyword evidence="3" id="KW-0597">Phosphoprotein</keyword>
<dbReference type="PRINTS" id="PR00344">
    <property type="entry name" value="BCTRLSENSOR"/>
</dbReference>
<dbReference type="PANTHER" id="PTHR43065">
    <property type="entry name" value="SENSOR HISTIDINE KINASE"/>
    <property type="match status" value="1"/>
</dbReference>
<reference evidence="11 12" key="1">
    <citation type="submission" date="2020-01" db="EMBL/GenBank/DDBJ databases">
        <title>Whole-genome sequence of Heliobacterium undosum DSM 13378.</title>
        <authorList>
            <person name="Kyndt J.A."/>
            <person name="Meyer T.E."/>
        </authorList>
    </citation>
    <scope>NUCLEOTIDE SEQUENCE [LARGE SCALE GENOMIC DNA]</scope>
    <source>
        <strain evidence="11 12">DSM 13378</strain>
    </source>
</reference>
<dbReference type="InterPro" id="IPR036890">
    <property type="entry name" value="HATPase_C_sf"/>
</dbReference>
<dbReference type="Pfam" id="PF00512">
    <property type="entry name" value="HisKA"/>
    <property type="match status" value="1"/>
</dbReference>
<evidence type="ECO:0000313" key="11">
    <source>
        <dbReference type="EMBL" id="MZP30290.1"/>
    </source>
</evidence>
<evidence type="ECO:0000256" key="5">
    <source>
        <dbReference type="ARBA" id="ARBA00022741"/>
    </source>
</evidence>
<evidence type="ECO:0000256" key="4">
    <source>
        <dbReference type="ARBA" id="ARBA00022679"/>
    </source>
</evidence>
<dbReference type="EC" id="2.7.13.3" evidence="2"/>
<keyword evidence="5" id="KW-0547">Nucleotide-binding</keyword>
<evidence type="ECO:0000256" key="9">
    <source>
        <dbReference type="SAM" id="MobiDB-lite"/>
    </source>
</evidence>
<keyword evidence="7" id="KW-0067">ATP-binding</keyword>
<proteinExistence type="predicted"/>
<dbReference type="EMBL" id="WXEY01000011">
    <property type="protein sequence ID" value="MZP30290.1"/>
    <property type="molecule type" value="Genomic_DNA"/>
</dbReference>
<feature type="region of interest" description="Disordered" evidence="9">
    <location>
        <begin position="1"/>
        <end position="25"/>
    </location>
</feature>
<dbReference type="Proteomes" id="UP000463470">
    <property type="component" value="Unassembled WGS sequence"/>
</dbReference>
<keyword evidence="4" id="KW-0808">Transferase</keyword>
<organism evidence="11 12">
    <name type="scientific">Heliomicrobium undosum</name>
    <dbReference type="NCBI Taxonomy" id="121734"/>
    <lineage>
        <taxon>Bacteria</taxon>
        <taxon>Bacillati</taxon>
        <taxon>Bacillota</taxon>
        <taxon>Clostridia</taxon>
        <taxon>Eubacteriales</taxon>
        <taxon>Heliobacteriaceae</taxon>
        <taxon>Heliomicrobium</taxon>
    </lineage>
</organism>
<dbReference type="SUPFAM" id="SSF55874">
    <property type="entry name" value="ATPase domain of HSP90 chaperone/DNA topoisomerase II/histidine kinase"/>
    <property type="match status" value="1"/>
</dbReference>
<evidence type="ECO:0000313" key="12">
    <source>
        <dbReference type="Proteomes" id="UP000463470"/>
    </source>
</evidence>
<sequence>MRDIEMDSRRDVSIGMPEDSRARKPQREVLEWDEQAERMASLGRIATGIAHEINQPLNSLKVIADSMLYWHRKGKPADIEKIMENVSRISAQADRINDIIQHIRTFVRNQTPVDPRPCQVNVAVEGALALLGSQLSSHGIVVKTCLDPSLTQILAVSNRLEEVIINLVVNAMHALDSVERLEKRICISTRQAGSRVILEVEDNGCGIGEELRGRIFEPFFTTKPIEGMGLGLSIVHSVVTSFQGCIDTVANADCGATFRVTFPTYAGHAGEGAQG</sequence>
<evidence type="ECO:0000259" key="10">
    <source>
        <dbReference type="PROSITE" id="PS50109"/>
    </source>
</evidence>
<dbReference type="Pfam" id="PF02518">
    <property type="entry name" value="HATPase_c"/>
    <property type="match status" value="1"/>
</dbReference>
<comment type="caution">
    <text evidence="11">The sequence shown here is derived from an EMBL/GenBank/DDBJ whole genome shotgun (WGS) entry which is preliminary data.</text>
</comment>
<name>A0A845L6K0_9FIRM</name>
<dbReference type="GO" id="GO:0000155">
    <property type="term" value="F:phosphorelay sensor kinase activity"/>
    <property type="evidence" value="ECO:0007669"/>
    <property type="project" value="InterPro"/>
</dbReference>
<dbReference type="InterPro" id="IPR004358">
    <property type="entry name" value="Sig_transdc_His_kin-like_C"/>
</dbReference>
<dbReference type="PANTHER" id="PTHR43065:SF46">
    <property type="entry name" value="C4-DICARBOXYLATE TRANSPORT SENSOR PROTEIN DCTB"/>
    <property type="match status" value="1"/>
</dbReference>
<gene>
    <name evidence="11" type="ORF">GTO91_11270</name>
</gene>
<keyword evidence="8" id="KW-0902">Two-component regulatory system</keyword>
<evidence type="ECO:0000256" key="7">
    <source>
        <dbReference type="ARBA" id="ARBA00022840"/>
    </source>
</evidence>
<dbReference type="Gene3D" id="3.30.565.10">
    <property type="entry name" value="Histidine kinase-like ATPase, C-terminal domain"/>
    <property type="match status" value="1"/>
</dbReference>
<dbReference type="SMART" id="SM00387">
    <property type="entry name" value="HATPase_c"/>
    <property type="match status" value="1"/>
</dbReference>
<accession>A0A845L6K0</accession>
<comment type="catalytic activity">
    <reaction evidence="1">
        <text>ATP + protein L-histidine = ADP + protein N-phospho-L-histidine.</text>
        <dbReference type="EC" id="2.7.13.3"/>
    </reaction>
</comment>
<dbReference type="SMART" id="SM00388">
    <property type="entry name" value="HisKA"/>
    <property type="match status" value="1"/>
</dbReference>
<protein>
    <recommendedName>
        <fullName evidence="2">histidine kinase</fullName>
        <ecNumber evidence="2">2.7.13.3</ecNumber>
    </recommendedName>
</protein>
<dbReference type="RefSeq" id="WP_161258811.1">
    <property type="nucleotide sequence ID" value="NZ_WXEY01000011.1"/>
</dbReference>
<keyword evidence="12" id="KW-1185">Reference proteome</keyword>
<dbReference type="InterPro" id="IPR003661">
    <property type="entry name" value="HisK_dim/P_dom"/>
</dbReference>
<dbReference type="CDD" id="cd00082">
    <property type="entry name" value="HisKA"/>
    <property type="match status" value="1"/>
</dbReference>
<evidence type="ECO:0000256" key="1">
    <source>
        <dbReference type="ARBA" id="ARBA00000085"/>
    </source>
</evidence>
<evidence type="ECO:0000256" key="6">
    <source>
        <dbReference type="ARBA" id="ARBA00022777"/>
    </source>
</evidence>
<dbReference type="GO" id="GO:0005524">
    <property type="term" value="F:ATP binding"/>
    <property type="evidence" value="ECO:0007669"/>
    <property type="project" value="UniProtKB-KW"/>
</dbReference>
<dbReference type="InterPro" id="IPR003594">
    <property type="entry name" value="HATPase_dom"/>
</dbReference>
<keyword evidence="6" id="KW-0418">Kinase</keyword>
<evidence type="ECO:0000256" key="2">
    <source>
        <dbReference type="ARBA" id="ARBA00012438"/>
    </source>
</evidence>
<dbReference type="AlphaFoldDB" id="A0A845L6K0"/>
<dbReference type="SUPFAM" id="SSF47384">
    <property type="entry name" value="Homodimeric domain of signal transducing histidine kinase"/>
    <property type="match status" value="1"/>
</dbReference>
<dbReference type="Gene3D" id="1.10.287.130">
    <property type="match status" value="1"/>
</dbReference>
<dbReference type="InterPro" id="IPR036097">
    <property type="entry name" value="HisK_dim/P_sf"/>
</dbReference>
<dbReference type="OrthoDB" id="9784397at2"/>
<dbReference type="PROSITE" id="PS50109">
    <property type="entry name" value="HIS_KIN"/>
    <property type="match status" value="1"/>
</dbReference>
<dbReference type="InterPro" id="IPR005467">
    <property type="entry name" value="His_kinase_dom"/>
</dbReference>
<evidence type="ECO:0000256" key="8">
    <source>
        <dbReference type="ARBA" id="ARBA00023012"/>
    </source>
</evidence>
<evidence type="ECO:0000256" key="3">
    <source>
        <dbReference type="ARBA" id="ARBA00022553"/>
    </source>
</evidence>